<organism evidence="7 8">
    <name type="scientific">Fodinicurvata halophila</name>
    <dbReference type="NCBI Taxonomy" id="1419723"/>
    <lineage>
        <taxon>Bacteria</taxon>
        <taxon>Pseudomonadati</taxon>
        <taxon>Pseudomonadota</taxon>
        <taxon>Alphaproteobacteria</taxon>
        <taxon>Rhodospirillales</taxon>
        <taxon>Rhodovibrionaceae</taxon>
        <taxon>Fodinicurvata</taxon>
    </lineage>
</organism>
<gene>
    <name evidence="7" type="ORF">ACFOW6_04445</name>
</gene>
<dbReference type="PANTHER" id="PTHR33529">
    <property type="entry name" value="SLR0882 PROTEIN-RELATED"/>
    <property type="match status" value="1"/>
</dbReference>
<comment type="subcellular location">
    <subcellularLocation>
        <location evidence="1">Cell membrane</location>
        <topology evidence="1">Multi-pass membrane protein</topology>
    </subcellularLocation>
</comment>
<dbReference type="InterPro" id="IPR005495">
    <property type="entry name" value="LptG/LptF_permease"/>
</dbReference>
<evidence type="ECO:0000256" key="2">
    <source>
        <dbReference type="ARBA" id="ARBA00022475"/>
    </source>
</evidence>
<keyword evidence="2" id="KW-1003">Cell membrane</keyword>
<dbReference type="EMBL" id="JBHSCW010000002">
    <property type="protein sequence ID" value="MFC4350789.1"/>
    <property type="molecule type" value="Genomic_DNA"/>
</dbReference>
<evidence type="ECO:0000256" key="1">
    <source>
        <dbReference type="ARBA" id="ARBA00004651"/>
    </source>
</evidence>
<proteinExistence type="predicted"/>
<sequence length="374" mass="41896">MRTLDRYMTRLFLLRFLLILLAGSVFILTLDIMEVSNDIAEIEADSELSATLQYALWRFPSFLSQLLPIATLLAALLMFAEMQRSRELVSLWNSGISPIRLMRGLLPVGCLLAAMQFTLDDQILPETTVQLREWQVGEFSEATDLAGSDGQVWLRSGSDYLRISQESLGDENLKDLTLFRRDDRGLLYERLDAESAQRTSNGWLLREVTRQGEAQTAPETLPVYLWDGSIEPEGLQLLARPPRELSLAQLAELISHDSYGQRSPQVYQTWIHARVTQSLTPILLLLLAVAWGQDYRRSGTLTRLMVGGVAIGFSFFVLNGTSVALSEVGAMPSWMGAWAPFTAMTCLIAYLVVRREASEPIQLRSTQETTADAT</sequence>
<reference evidence="8" key="1">
    <citation type="journal article" date="2019" name="Int. J. Syst. Evol. Microbiol.">
        <title>The Global Catalogue of Microorganisms (GCM) 10K type strain sequencing project: providing services to taxonomists for standard genome sequencing and annotation.</title>
        <authorList>
            <consortium name="The Broad Institute Genomics Platform"/>
            <consortium name="The Broad Institute Genome Sequencing Center for Infectious Disease"/>
            <person name="Wu L."/>
            <person name="Ma J."/>
        </authorList>
    </citation>
    <scope>NUCLEOTIDE SEQUENCE [LARGE SCALE GENOMIC DNA]</scope>
    <source>
        <strain evidence="8">CECT 8472</strain>
    </source>
</reference>
<evidence type="ECO:0000313" key="7">
    <source>
        <dbReference type="EMBL" id="MFC4350789.1"/>
    </source>
</evidence>
<name>A0ABV8UIC9_9PROT</name>
<dbReference type="PANTHER" id="PTHR33529:SF2">
    <property type="entry name" value="LIPOPOLYSACCHARIDE EXPORT SYSTEM PERMEASE PROTEIN LPTG"/>
    <property type="match status" value="1"/>
</dbReference>
<protein>
    <submittedName>
        <fullName evidence="7">LptF/LptG family permease</fullName>
    </submittedName>
</protein>
<accession>A0ABV8UIC9</accession>
<dbReference type="Proteomes" id="UP001595799">
    <property type="component" value="Unassembled WGS sequence"/>
</dbReference>
<evidence type="ECO:0000256" key="3">
    <source>
        <dbReference type="ARBA" id="ARBA00022692"/>
    </source>
</evidence>
<comment type="caution">
    <text evidence="7">The sequence shown here is derived from an EMBL/GenBank/DDBJ whole genome shotgun (WGS) entry which is preliminary data.</text>
</comment>
<dbReference type="Pfam" id="PF03739">
    <property type="entry name" value="LptF_LptG"/>
    <property type="match status" value="1"/>
</dbReference>
<feature type="transmembrane region" description="Helical" evidence="6">
    <location>
        <begin position="304"/>
        <end position="325"/>
    </location>
</feature>
<keyword evidence="4 6" id="KW-1133">Transmembrane helix</keyword>
<feature type="transmembrane region" description="Helical" evidence="6">
    <location>
        <begin position="62"/>
        <end position="80"/>
    </location>
</feature>
<evidence type="ECO:0000313" key="8">
    <source>
        <dbReference type="Proteomes" id="UP001595799"/>
    </source>
</evidence>
<keyword evidence="3 6" id="KW-0812">Transmembrane</keyword>
<keyword evidence="5 6" id="KW-0472">Membrane</keyword>
<evidence type="ECO:0000256" key="4">
    <source>
        <dbReference type="ARBA" id="ARBA00022989"/>
    </source>
</evidence>
<evidence type="ECO:0000256" key="5">
    <source>
        <dbReference type="ARBA" id="ARBA00023136"/>
    </source>
</evidence>
<dbReference type="RefSeq" id="WP_382421129.1">
    <property type="nucleotide sequence ID" value="NZ_JBHSCW010000002.1"/>
</dbReference>
<feature type="transmembrane region" description="Helical" evidence="6">
    <location>
        <begin position="12"/>
        <end position="30"/>
    </location>
</feature>
<evidence type="ECO:0000256" key="6">
    <source>
        <dbReference type="SAM" id="Phobius"/>
    </source>
</evidence>
<feature type="transmembrane region" description="Helical" evidence="6">
    <location>
        <begin position="331"/>
        <end position="353"/>
    </location>
</feature>
<keyword evidence="8" id="KW-1185">Reference proteome</keyword>